<dbReference type="PANTHER" id="PTHR43537:SF44">
    <property type="entry name" value="GNTR FAMILY REGULATORY PROTEIN"/>
    <property type="match status" value="1"/>
</dbReference>
<proteinExistence type="predicted"/>
<keyword evidence="2" id="KW-0238">DNA-binding</keyword>
<protein>
    <submittedName>
        <fullName evidence="5">FadR/GntR family transcriptional regulator</fullName>
    </submittedName>
</protein>
<evidence type="ECO:0000256" key="1">
    <source>
        <dbReference type="ARBA" id="ARBA00023015"/>
    </source>
</evidence>
<evidence type="ECO:0000256" key="3">
    <source>
        <dbReference type="ARBA" id="ARBA00023163"/>
    </source>
</evidence>
<dbReference type="EMBL" id="JBHSBV010000001">
    <property type="protein sequence ID" value="MFC4200085.1"/>
    <property type="molecule type" value="Genomic_DNA"/>
</dbReference>
<dbReference type="Proteomes" id="UP001595848">
    <property type="component" value="Unassembled WGS sequence"/>
</dbReference>
<dbReference type="PANTHER" id="PTHR43537">
    <property type="entry name" value="TRANSCRIPTIONAL REGULATOR, GNTR FAMILY"/>
    <property type="match status" value="1"/>
</dbReference>
<comment type="caution">
    <text evidence="5">The sequence shown here is derived from an EMBL/GenBank/DDBJ whole genome shotgun (WGS) entry which is preliminary data.</text>
</comment>
<dbReference type="Pfam" id="PF07729">
    <property type="entry name" value="FCD"/>
    <property type="match status" value="1"/>
</dbReference>
<dbReference type="PROSITE" id="PS50949">
    <property type="entry name" value="HTH_GNTR"/>
    <property type="match status" value="1"/>
</dbReference>
<organism evidence="5 6">
    <name type="scientific">Candidimonas humi</name>
    <dbReference type="NCBI Taxonomy" id="683355"/>
    <lineage>
        <taxon>Bacteria</taxon>
        <taxon>Pseudomonadati</taxon>
        <taxon>Pseudomonadota</taxon>
        <taxon>Betaproteobacteria</taxon>
        <taxon>Burkholderiales</taxon>
        <taxon>Alcaligenaceae</taxon>
        <taxon>Candidimonas</taxon>
    </lineage>
</organism>
<reference evidence="6" key="1">
    <citation type="journal article" date="2019" name="Int. J. Syst. Evol. Microbiol.">
        <title>The Global Catalogue of Microorganisms (GCM) 10K type strain sequencing project: providing services to taxonomists for standard genome sequencing and annotation.</title>
        <authorList>
            <consortium name="The Broad Institute Genomics Platform"/>
            <consortium name="The Broad Institute Genome Sequencing Center for Infectious Disease"/>
            <person name="Wu L."/>
            <person name="Ma J."/>
        </authorList>
    </citation>
    <scope>NUCLEOTIDE SEQUENCE [LARGE SCALE GENOMIC DNA]</scope>
    <source>
        <strain evidence="6">LMG 24813</strain>
    </source>
</reference>
<accession>A0ABV8NSY2</accession>
<feature type="domain" description="HTH gntR-type" evidence="4">
    <location>
        <begin position="4"/>
        <end position="72"/>
    </location>
</feature>
<dbReference type="SMART" id="SM00895">
    <property type="entry name" value="FCD"/>
    <property type="match status" value="1"/>
</dbReference>
<keyword evidence="6" id="KW-1185">Reference proteome</keyword>
<dbReference type="SMART" id="SM00345">
    <property type="entry name" value="HTH_GNTR"/>
    <property type="match status" value="1"/>
</dbReference>
<name>A0ABV8NSY2_9BURK</name>
<evidence type="ECO:0000313" key="5">
    <source>
        <dbReference type="EMBL" id="MFC4200085.1"/>
    </source>
</evidence>
<evidence type="ECO:0000259" key="4">
    <source>
        <dbReference type="PROSITE" id="PS50949"/>
    </source>
</evidence>
<dbReference type="RefSeq" id="WP_217965150.1">
    <property type="nucleotide sequence ID" value="NZ_JAHTBN010000005.1"/>
</dbReference>
<dbReference type="InterPro" id="IPR011711">
    <property type="entry name" value="GntR_C"/>
</dbReference>
<evidence type="ECO:0000313" key="6">
    <source>
        <dbReference type="Proteomes" id="UP001595848"/>
    </source>
</evidence>
<keyword evidence="1" id="KW-0805">Transcription regulation</keyword>
<gene>
    <name evidence="5" type="ORF">ACFOY1_03875</name>
</gene>
<dbReference type="InterPro" id="IPR000524">
    <property type="entry name" value="Tscrpt_reg_HTH_GntR"/>
</dbReference>
<dbReference type="Pfam" id="PF00392">
    <property type="entry name" value="GntR"/>
    <property type="match status" value="1"/>
</dbReference>
<evidence type="ECO:0000256" key="2">
    <source>
        <dbReference type="ARBA" id="ARBA00023125"/>
    </source>
</evidence>
<keyword evidence="3" id="KW-0804">Transcription</keyword>
<sequence length="246" mass="26588">MNRRTLTSRVADTLTERIRKGVYPVGSKLPSGRLLAEEFSVSAAVIREATESLRAKGLIESRQGSGCMVRAAVVDAGFQLALPPDAGKLALRHIYELRCEIESGAACLAAQHATAAEIAAMQGILARLEKYLQVPGKALQWDLAFHKAIAKATHNPQYAQLLQYLNEQWRGSVQAARRHTAAVDRGDTDARAGAAVPGRLARQVHKEHVAVLDAIRRRDPAAARAAARAHLLGASRRLGLDATENE</sequence>
<dbReference type="CDD" id="cd07377">
    <property type="entry name" value="WHTH_GntR"/>
    <property type="match status" value="1"/>
</dbReference>